<keyword evidence="3" id="KW-0812">Transmembrane</keyword>
<gene>
    <name evidence="5" type="ORF">MEUPH1_LOCUS16671</name>
</gene>
<dbReference type="PANTHER" id="PTHR45701">
    <property type="entry name" value="SYNAPTOBREVIN FAMILY MEMBER"/>
    <property type="match status" value="1"/>
</dbReference>
<feature type="domain" description="V-SNARE coiled-coil homology" evidence="4">
    <location>
        <begin position="137"/>
        <end position="197"/>
    </location>
</feature>
<proteinExistence type="predicted"/>
<evidence type="ECO:0000256" key="3">
    <source>
        <dbReference type="SAM" id="Phobius"/>
    </source>
</evidence>
<keyword evidence="3" id="KW-1133">Transmembrane helix</keyword>
<evidence type="ECO:0000313" key="5">
    <source>
        <dbReference type="EMBL" id="CAI6361497.1"/>
    </source>
</evidence>
<organism evidence="5 6">
    <name type="scientific">Macrosiphum euphorbiae</name>
    <name type="common">potato aphid</name>
    <dbReference type="NCBI Taxonomy" id="13131"/>
    <lineage>
        <taxon>Eukaryota</taxon>
        <taxon>Metazoa</taxon>
        <taxon>Ecdysozoa</taxon>
        <taxon>Arthropoda</taxon>
        <taxon>Hexapoda</taxon>
        <taxon>Insecta</taxon>
        <taxon>Pterygota</taxon>
        <taxon>Neoptera</taxon>
        <taxon>Paraneoptera</taxon>
        <taxon>Hemiptera</taxon>
        <taxon>Sternorrhyncha</taxon>
        <taxon>Aphidomorpha</taxon>
        <taxon>Aphidoidea</taxon>
        <taxon>Aphididae</taxon>
        <taxon>Macrosiphini</taxon>
        <taxon>Macrosiphum</taxon>
    </lineage>
</organism>
<name>A0AAV0X197_9HEMI</name>
<comment type="caution">
    <text evidence="5">The sequence shown here is derived from an EMBL/GenBank/DDBJ whole genome shotgun (WGS) entry which is preliminary data.</text>
</comment>
<keyword evidence="6" id="KW-1185">Reference proteome</keyword>
<dbReference type="PROSITE" id="PS50892">
    <property type="entry name" value="V_SNARE"/>
    <property type="match status" value="1"/>
</dbReference>
<evidence type="ECO:0000259" key="4">
    <source>
        <dbReference type="PROSITE" id="PS50892"/>
    </source>
</evidence>
<keyword evidence="1 2" id="KW-0175">Coiled coil</keyword>
<protein>
    <recommendedName>
        <fullName evidence="4">V-SNARE coiled-coil homology domain-containing protein</fullName>
    </recommendedName>
</protein>
<evidence type="ECO:0000256" key="1">
    <source>
        <dbReference type="PROSITE-ProRule" id="PRU00290"/>
    </source>
</evidence>
<keyword evidence="3" id="KW-0472">Membrane</keyword>
<dbReference type="PRINTS" id="PR00219">
    <property type="entry name" value="SYNAPTOBREVN"/>
</dbReference>
<feature type="coiled-coil region" evidence="2">
    <location>
        <begin position="166"/>
        <end position="193"/>
    </location>
</feature>
<sequence>MEHPVYTIYMYKRTRIRALKVFLVFRGAWAAVARRLRGWFGAPVSVRVGYGGGERVRCGRLSYNCMGYTTVQSDGSGGVVGGGEGGCGGGGGVVASSIHSDRFTGKMADGTGAGLTAGDDTVVGGPKTPQQIAAQKRLQQTQAQVDEVVDIMKTNVMKVLDRDQKLSELDDRADALQQGASQFEQQAGKLKRKFWLQNLKMMIIMGVIGLVILAIIVAWFSDE</sequence>
<dbReference type="Proteomes" id="UP001160148">
    <property type="component" value="Unassembled WGS sequence"/>
</dbReference>
<accession>A0AAV0X197</accession>
<feature type="transmembrane region" description="Helical" evidence="3">
    <location>
        <begin position="199"/>
        <end position="220"/>
    </location>
</feature>
<dbReference type="Pfam" id="PF00957">
    <property type="entry name" value="Synaptobrevin"/>
    <property type="match status" value="1"/>
</dbReference>
<reference evidence="5 6" key="1">
    <citation type="submission" date="2023-01" db="EMBL/GenBank/DDBJ databases">
        <authorList>
            <person name="Whitehead M."/>
        </authorList>
    </citation>
    <scope>NUCLEOTIDE SEQUENCE [LARGE SCALE GENOMIC DNA]</scope>
</reference>
<dbReference type="CDD" id="cd15870">
    <property type="entry name" value="R-SNARE_VAMP2"/>
    <property type="match status" value="1"/>
</dbReference>
<dbReference type="AlphaFoldDB" id="A0AAV0X197"/>
<dbReference type="EMBL" id="CARXXK010000003">
    <property type="protein sequence ID" value="CAI6361497.1"/>
    <property type="molecule type" value="Genomic_DNA"/>
</dbReference>
<evidence type="ECO:0000256" key="2">
    <source>
        <dbReference type="SAM" id="Coils"/>
    </source>
</evidence>
<evidence type="ECO:0000313" key="6">
    <source>
        <dbReference type="Proteomes" id="UP001160148"/>
    </source>
</evidence>
<dbReference type="GO" id="GO:0016192">
    <property type="term" value="P:vesicle-mediated transport"/>
    <property type="evidence" value="ECO:0007669"/>
    <property type="project" value="InterPro"/>
</dbReference>
<dbReference type="SUPFAM" id="SSF58038">
    <property type="entry name" value="SNARE fusion complex"/>
    <property type="match status" value="1"/>
</dbReference>
<dbReference type="GO" id="GO:0016020">
    <property type="term" value="C:membrane"/>
    <property type="evidence" value="ECO:0007669"/>
    <property type="project" value="InterPro"/>
</dbReference>
<dbReference type="InterPro" id="IPR016444">
    <property type="entry name" value="Synaptobrevin/VAMP"/>
</dbReference>
<dbReference type="InterPro" id="IPR001388">
    <property type="entry name" value="Synaptobrevin-like"/>
</dbReference>
<dbReference type="InterPro" id="IPR042855">
    <property type="entry name" value="V_SNARE_CC"/>
</dbReference>
<dbReference type="Gene3D" id="1.20.5.110">
    <property type="match status" value="1"/>
</dbReference>